<dbReference type="AlphaFoldDB" id="A0A1I5X8C4"/>
<dbReference type="CDD" id="cd04301">
    <property type="entry name" value="NAT_SF"/>
    <property type="match status" value="1"/>
</dbReference>
<dbReference type="SUPFAM" id="SSF55729">
    <property type="entry name" value="Acyl-CoA N-acyltransferases (Nat)"/>
    <property type="match status" value="1"/>
</dbReference>
<gene>
    <name evidence="2" type="ORF">SAMN04488506_1268</name>
</gene>
<dbReference type="PROSITE" id="PS51186">
    <property type="entry name" value="GNAT"/>
    <property type="match status" value="1"/>
</dbReference>
<keyword evidence="2" id="KW-0808">Transferase</keyword>
<feature type="domain" description="N-acetyltransferase" evidence="1">
    <location>
        <begin position="2"/>
        <end position="162"/>
    </location>
</feature>
<evidence type="ECO:0000313" key="2">
    <source>
        <dbReference type="EMBL" id="SFQ28253.1"/>
    </source>
</evidence>
<sequence>MIQIKTAQPADAHALAELARIIWKEHYTSILGEEQVHYMLETIQSEPAIQQDLEKGKIYWLVQEDGQDVGYVSYEFEENTLFLSKFYLTEAARGKGLGRFLFEKLKEVAADQSKQSIELTVNKYNAPTIKAYQKMGFEQIREQVADIGNGFVMDDYVFRYSL</sequence>
<accession>A0A1I5X8C4</accession>
<dbReference type="InterPro" id="IPR016181">
    <property type="entry name" value="Acyl_CoA_acyltransferase"/>
</dbReference>
<dbReference type="Gene3D" id="3.40.630.30">
    <property type="match status" value="1"/>
</dbReference>
<proteinExistence type="predicted"/>
<reference evidence="2 3" key="1">
    <citation type="submission" date="2016-10" db="EMBL/GenBank/DDBJ databases">
        <authorList>
            <person name="de Groot N.N."/>
        </authorList>
    </citation>
    <scope>NUCLEOTIDE SEQUENCE [LARGE SCALE GENOMIC DNA]</scope>
    <source>
        <strain evidence="2 3">DSM 20581</strain>
    </source>
</reference>
<keyword evidence="3" id="KW-1185">Reference proteome</keyword>
<dbReference type="InterPro" id="IPR000182">
    <property type="entry name" value="GNAT_dom"/>
</dbReference>
<protein>
    <submittedName>
        <fullName evidence="2">Acetyltransferase (GNAT) family protein</fullName>
    </submittedName>
</protein>
<dbReference type="PANTHER" id="PTHR43617">
    <property type="entry name" value="L-AMINO ACID N-ACETYLTRANSFERASE"/>
    <property type="match status" value="1"/>
</dbReference>
<organism evidence="2 3">
    <name type="scientific">Desemzia incerta</name>
    <dbReference type="NCBI Taxonomy" id="82801"/>
    <lineage>
        <taxon>Bacteria</taxon>
        <taxon>Bacillati</taxon>
        <taxon>Bacillota</taxon>
        <taxon>Bacilli</taxon>
        <taxon>Lactobacillales</taxon>
        <taxon>Carnobacteriaceae</taxon>
        <taxon>Desemzia</taxon>
    </lineage>
</organism>
<dbReference type="OrthoDB" id="9773249at2"/>
<dbReference type="RefSeq" id="WP_092480321.1">
    <property type="nucleotide sequence ID" value="NZ_FOXW01000004.1"/>
</dbReference>
<dbReference type="Pfam" id="PF00583">
    <property type="entry name" value="Acetyltransf_1"/>
    <property type="match status" value="1"/>
</dbReference>
<name>A0A1I5X8C4_9LACT</name>
<evidence type="ECO:0000313" key="3">
    <source>
        <dbReference type="Proteomes" id="UP000199136"/>
    </source>
</evidence>
<dbReference type="EMBL" id="FOXW01000004">
    <property type="protein sequence ID" value="SFQ28253.1"/>
    <property type="molecule type" value="Genomic_DNA"/>
</dbReference>
<dbReference type="STRING" id="82801.SAMN04488506_1268"/>
<dbReference type="GO" id="GO:0016747">
    <property type="term" value="F:acyltransferase activity, transferring groups other than amino-acyl groups"/>
    <property type="evidence" value="ECO:0007669"/>
    <property type="project" value="InterPro"/>
</dbReference>
<dbReference type="Proteomes" id="UP000199136">
    <property type="component" value="Unassembled WGS sequence"/>
</dbReference>
<evidence type="ECO:0000259" key="1">
    <source>
        <dbReference type="PROSITE" id="PS51186"/>
    </source>
</evidence>
<dbReference type="InterPro" id="IPR050276">
    <property type="entry name" value="MshD_Acetyltransferase"/>
</dbReference>